<dbReference type="SUPFAM" id="SSF55315">
    <property type="entry name" value="L30e-like"/>
    <property type="match status" value="1"/>
</dbReference>
<dbReference type="InterPro" id="IPR029064">
    <property type="entry name" value="Ribosomal_eL30-like_sf"/>
</dbReference>
<feature type="domain" description="YlxR" evidence="1">
    <location>
        <begin position="38"/>
        <end position="111"/>
    </location>
</feature>
<dbReference type="Pfam" id="PF04296">
    <property type="entry name" value="YlxR"/>
    <property type="match status" value="1"/>
</dbReference>
<reference evidence="2" key="1">
    <citation type="submission" date="2018-07" db="EMBL/GenBank/DDBJ databases">
        <authorList>
            <person name="Quirk P.G."/>
            <person name="Krulwich T.A."/>
        </authorList>
    </citation>
    <scope>NUCLEOTIDE SEQUENCE</scope>
</reference>
<accession>A0A380TDF1</accession>
<dbReference type="PANTHER" id="PTHR34215">
    <property type="entry name" value="BLL0784 PROTEIN"/>
    <property type="match status" value="1"/>
</dbReference>
<dbReference type="PANTHER" id="PTHR34215:SF1">
    <property type="entry name" value="YLXR DOMAIN-CONTAINING PROTEIN"/>
    <property type="match status" value="1"/>
</dbReference>
<proteinExistence type="predicted"/>
<gene>
    <name evidence="2" type="ORF">DF3PB_2680002</name>
</gene>
<dbReference type="InterPro" id="IPR007393">
    <property type="entry name" value="YlxR_dom"/>
</dbReference>
<evidence type="ECO:0000259" key="1">
    <source>
        <dbReference type="Pfam" id="PF04296"/>
    </source>
</evidence>
<dbReference type="AlphaFoldDB" id="A0A380TDF1"/>
<dbReference type="InterPro" id="IPR035931">
    <property type="entry name" value="YlxR-like_sf"/>
</dbReference>
<dbReference type="EMBL" id="UIDG01000188">
    <property type="protein sequence ID" value="SUS06316.1"/>
    <property type="molecule type" value="Genomic_DNA"/>
</dbReference>
<dbReference type="Gene3D" id="3.30.1230.10">
    <property type="entry name" value="YlxR-like"/>
    <property type="match status" value="1"/>
</dbReference>
<dbReference type="SUPFAM" id="SSF64376">
    <property type="entry name" value="YlxR-like"/>
    <property type="match status" value="1"/>
</dbReference>
<name>A0A380TDF1_9ZZZZ</name>
<sequence>MRQLRLAAVRRSKRTSVGAIVAEVALAESGCGEREGHRRCIGTGVVKPVAKLVRFVVGPDGTVVADVGGRLPGRGLWLSAERGAVETACRRRAFARAARAQVRVPADLTECIERQLARRCLDLIALARRAHQAVSGCEKTRSWLADSKAGLVLAAVDGAPSELARMRSLAAGLPVVSVLTGAELGAVFARARTVHAAVAPGRLAGRIHDEAERLAGFRLRPVQPDLSPICTNDPETKH</sequence>
<organism evidence="2">
    <name type="scientific">metagenome</name>
    <dbReference type="NCBI Taxonomy" id="256318"/>
    <lineage>
        <taxon>unclassified sequences</taxon>
        <taxon>metagenomes</taxon>
    </lineage>
</organism>
<protein>
    <recommendedName>
        <fullName evidence="1">YlxR domain-containing protein</fullName>
    </recommendedName>
</protein>
<evidence type="ECO:0000313" key="2">
    <source>
        <dbReference type="EMBL" id="SUS06316.1"/>
    </source>
</evidence>
<dbReference type="InterPro" id="IPR037465">
    <property type="entry name" value="YlxR"/>
</dbReference>
<dbReference type="NCBIfam" id="NF006622">
    <property type="entry name" value="PRK09190.1"/>
    <property type="match status" value="1"/>
</dbReference>
<dbReference type="Gene3D" id="3.30.1330.30">
    <property type="match status" value="1"/>
</dbReference>